<protein>
    <submittedName>
        <fullName evidence="4">L-tyrosine decarboxylase</fullName>
    </submittedName>
</protein>
<dbReference type="Gene3D" id="3.40.640.10">
    <property type="entry name" value="Type I PLP-dependent aspartate aminotransferase-like (Major domain)"/>
    <property type="match status" value="1"/>
</dbReference>
<dbReference type="InterPro" id="IPR050477">
    <property type="entry name" value="GrpII_AminoAcid_Decarb"/>
</dbReference>
<evidence type="ECO:0000313" key="4">
    <source>
        <dbReference type="EMBL" id="CAB4010578.1"/>
    </source>
</evidence>
<dbReference type="PANTHER" id="PTHR42735">
    <property type="match status" value="1"/>
</dbReference>
<dbReference type="InterPro" id="IPR015424">
    <property type="entry name" value="PyrdxlP-dep_Trfase"/>
</dbReference>
<dbReference type="InterPro" id="IPR015421">
    <property type="entry name" value="PyrdxlP-dep_Trfase_major"/>
</dbReference>
<comment type="caution">
    <text evidence="4">The sequence shown here is derived from an EMBL/GenBank/DDBJ whole genome shotgun (WGS) entry which is preliminary data.</text>
</comment>
<name>A0A7D9IPG0_PARCT</name>
<dbReference type="OrthoDB" id="392571at2759"/>
<organism evidence="4 5">
    <name type="scientific">Paramuricea clavata</name>
    <name type="common">Red gorgonian</name>
    <name type="synonym">Violescent sea-whip</name>
    <dbReference type="NCBI Taxonomy" id="317549"/>
    <lineage>
        <taxon>Eukaryota</taxon>
        <taxon>Metazoa</taxon>
        <taxon>Cnidaria</taxon>
        <taxon>Anthozoa</taxon>
        <taxon>Octocorallia</taxon>
        <taxon>Malacalcyonacea</taxon>
        <taxon>Plexauridae</taxon>
        <taxon>Paramuricea</taxon>
    </lineage>
</organism>
<evidence type="ECO:0000313" key="5">
    <source>
        <dbReference type="Proteomes" id="UP001152795"/>
    </source>
</evidence>
<evidence type="ECO:0000256" key="1">
    <source>
        <dbReference type="ARBA" id="ARBA00001933"/>
    </source>
</evidence>
<gene>
    <name evidence="4" type="ORF">PACLA_8A019131</name>
</gene>
<evidence type="ECO:0000256" key="3">
    <source>
        <dbReference type="ARBA" id="ARBA00023239"/>
    </source>
</evidence>
<keyword evidence="3" id="KW-0456">Lyase</keyword>
<keyword evidence="5" id="KW-1185">Reference proteome</keyword>
<dbReference type="Proteomes" id="UP001152795">
    <property type="component" value="Unassembled WGS sequence"/>
</dbReference>
<dbReference type="EMBL" id="CACRXK020006835">
    <property type="protein sequence ID" value="CAB4010578.1"/>
    <property type="molecule type" value="Genomic_DNA"/>
</dbReference>
<sequence length="1025" mass="115277">MRTSKLVKYVLCRKDKVFIIEHFKPPQSLRSRSKARVCTLAGDAESASIQHFAERISVGLKCFTCEEDNKMTDNFDQTDAGDRYLIQSNALSGWFLGPRAENRDVFNELMNQTIDQHQQNRRKYWPTDPEYITKAQKWTPAYKAEKKQLKDKLKEMNDDLALSTPVFSPRFQGHMNWDISMPAVLGYISGMVWNPNNVDVTASPITTPYEIIAADQICDMIGFDRTKVEPWGHITCGGSIANIEAVWSSRNMKFYPLSLQDAVMAEAQLAGANTFKVNVPAQPHPQPGGDNPYVQVELQNCSVWQLLNLDVDDACSMAEGVAGAAGVSMDTLSGLVHPYAYTSIGIHSFLQKHNINSPRLFVPATCHYSWPKAATVLGLGEDNLIHINVTALARQDMNHLREELQKCVTNAIPVISVTAVMGSTEESAIDPLIEMLAIREEFKRKGLNFAVLADAAWGAYMRTMLIDPDSPEEQQKALRRKEKKGRQQRERNRSSIISNYVPISPLSQYAKDNLNAIRLADTVTSDPHKTGYVPYPAGGLSYRNGTMKDFVLLAAPEVFHSEDDLSVGVNGLEGSKPGAAGAGVLLSHRVIGMDMYGYGRILGQCVYGSKIYYCLWLHLAKPTDPFIIKPYIPCSDEDNDLAKTLIVGKSDLQIVTNPDAMGLLDRVGPDCMINKFGINFIVDGVKNNDVDLSTEYSKKIGRIVSVNADKNNYRVPLVIFQSIMEPGTFGQSLIDFEESLGLTVNNQNQFGCMVNTVMNPWQASGEFVWRVGEIYREACLLAYGWQLDPKAKHMFVCGDLQYTEKNGWFMYANVVGEFGKKAQQYECVTKLAVLNKADVAKIQKYQHNGGLLASNKKEEVLYQMLLDAAADTGAEFEFNYQNKRSSTLFTASLKVIDTPRIKHFEIQTDPDLQYPDHYQYFMYGEGGKIYLSHMVTKKPDFQQVVEVETLPVRMYGEKDGWLLWYGFPVTFTDLPVNQNNPKANPLTNSDRTYHIRFAGEKHKNREMDIVLEDNNGWFDNHVLNR</sequence>
<evidence type="ECO:0000256" key="2">
    <source>
        <dbReference type="ARBA" id="ARBA00022898"/>
    </source>
</evidence>
<comment type="cofactor">
    <cofactor evidence="1">
        <name>pyridoxal 5'-phosphate</name>
        <dbReference type="ChEBI" id="CHEBI:597326"/>
    </cofactor>
</comment>
<dbReference type="PANTHER" id="PTHR42735:SF4">
    <property type="entry name" value="PYRIDOXAL PHOSPHATE-DEPENDENT DECARBOXYLASE FAMILY PROTEIN"/>
    <property type="match status" value="1"/>
</dbReference>
<proteinExistence type="predicted"/>
<reference evidence="4" key="1">
    <citation type="submission" date="2020-04" db="EMBL/GenBank/DDBJ databases">
        <authorList>
            <person name="Alioto T."/>
            <person name="Alioto T."/>
            <person name="Gomez Garrido J."/>
        </authorList>
    </citation>
    <scope>NUCLEOTIDE SEQUENCE</scope>
    <source>
        <strain evidence="4">A484AB</strain>
    </source>
</reference>
<dbReference type="SUPFAM" id="SSF53383">
    <property type="entry name" value="PLP-dependent transferases"/>
    <property type="match status" value="1"/>
</dbReference>
<dbReference type="AlphaFoldDB" id="A0A7D9IPG0"/>
<keyword evidence="2" id="KW-0663">Pyridoxal phosphate</keyword>
<accession>A0A7D9IPG0</accession>